<dbReference type="EMBL" id="CCYD01001640">
    <property type="protein sequence ID" value="CEG45827.1"/>
    <property type="molecule type" value="Genomic_DNA"/>
</dbReference>
<organism evidence="1 2">
    <name type="scientific">Plasmopara halstedii</name>
    <name type="common">Downy mildew of sunflower</name>
    <dbReference type="NCBI Taxonomy" id="4781"/>
    <lineage>
        <taxon>Eukaryota</taxon>
        <taxon>Sar</taxon>
        <taxon>Stramenopiles</taxon>
        <taxon>Oomycota</taxon>
        <taxon>Peronosporomycetes</taxon>
        <taxon>Peronosporales</taxon>
        <taxon>Peronosporaceae</taxon>
        <taxon>Plasmopara</taxon>
    </lineage>
</organism>
<evidence type="ECO:0000313" key="1">
    <source>
        <dbReference type="EMBL" id="CEG45827.1"/>
    </source>
</evidence>
<name>A0A0N7L717_PLAHL</name>
<dbReference type="Proteomes" id="UP000054928">
    <property type="component" value="Unassembled WGS sequence"/>
</dbReference>
<reference evidence="2" key="1">
    <citation type="submission" date="2014-09" db="EMBL/GenBank/DDBJ databases">
        <authorList>
            <person name="Sharma Rahul"/>
            <person name="Thines Marco"/>
        </authorList>
    </citation>
    <scope>NUCLEOTIDE SEQUENCE [LARGE SCALE GENOMIC DNA]</scope>
</reference>
<accession>A0A0N7L717</accession>
<keyword evidence="2" id="KW-1185">Reference proteome</keyword>
<dbReference type="GeneID" id="59052746"/>
<sequence>MTHQRIQMHQLIRLPLISNDHSAVRTPQITLGSQIENLTIKLKLFPCYSVNVLRYFPDLGICTIVVNTKLER</sequence>
<proteinExistence type="predicted"/>
<protein>
    <submittedName>
        <fullName evidence="1">Uncharacterized protein</fullName>
    </submittedName>
</protein>
<dbReference type="RefSeq" id="XP_036263355.1">
    <property type="nucleotide sequence ID" value="XM_036407096.1"/>
</dbReference>
<evidence type="ECO:0000313" key="2">
    <source>
        <dbReference type="Proteomes" id="UP000054928"/>
    </source>
</evidence>
<dbReference type="AlphaFoldDB" id="A0A0N7L717"/>